<keyword evidence="3" id="KW-1185">Reference proteome</keyword>
<feature type="compositionally biased region" description="Acidic residues" evidence="1">
    <location>
        <begin position="210"/>
        <end position="226"/>
    </location>
</feature>
<sequence length="276" mass="32065">MRSSNLSNEYAELFGQRPTVLAKREATLYKHKVQNLQMRAQCIREKIICTVQGITMSCEACGFLMLLKSLPESLRIEFYDQEIDGISLKPTFVNEFTKKELKFLDELQRSIETEMHEAIQQIKNEDCQNIHVETLKAFTESQRLMEEFGNTIRQKFTRFGEKLTAFETLLEDMETRNRNLISTAHKCDQTPMPDNSTAVRIDDQMKPPEGEVEGDLLDLNGDEEQSQPDVPDHQGEEPSAQLKDKETWTTTGRKDNDEIQRSRSRSPHRNVHRRKK</sequence>
<gene>
    <name evidence="2" type="primary">Necator_chrX.g23989</name>
    <name evidence="2" type="ORF">RB195_023824</name>
</gene>
<reference evidence="2 3" key="1">
    <citation type="submission" date="2023-08" db="EMBL/GenBank/DDBJ databases">
        <title>A Necator americanus chromosomal reference genome.</title>
        <authorList>
            <person name="Ilik V."/>
            <person name="Petrzelkova K.J."/>
            <person name="Pardy F."/>
            <person name="Fuh T."/>
            <person name="Niatou-Singa F.S."/>
            <person name="Gouil Q."/>
            <person name="Baker L."/>
            <person name="Ritchie M.E."/>
            <person name="Jex A.R."/>
            <person name="Gazzola D."/>
            <person name="Li H."/>
            <person name="Toshio Fujiwara R."/>
            <person name="Zhan B."/>
            <person name="Aroian R.V."/>
            <person name="Pafco B."/>
            <person name="Schwarz E.M."/>
        </authorList>
    </citation>
    <scope>NUCLEOTIDE SEQUENCE [LARGE SCALE GENOMIC DNA]</scope>
    <source>
        <strain evidence="2 3">Aroian</strain>
        <tissue evidence="2">Whole animal</tissue>
    </source>
</reference>
<evidence type="ECO:0000313" key="2">
    <source>
        <dbReference type="EMBL" id="KAK6763255.1"/>
    </source>
</evidence>
<feature type="compositionally biased region" description="Basic residues" evidence="1">
    <location>
        <begin position="262"/>
        <end position="276"/>
    </location>
</feature>
<feature type="region of interest" description="Disordered" evidence="1">
    <location>
        <begin position="185"/>
        <end position="276"/>
    </location>
</feature>
<evidence type="ECO:0000256" key="1">
    <source>
        <dbReference type="SAM" id="MobiDB-lite"/>
    </source>
</evidence>
<protein>
    <submittedName>
        <fullName evidence="2">Uncharacterized protein</fullName>
    </submittedName>
</protein>
<accession>A0ABR1EKW5</accession>
<name>A0ABR1EKW5_NECAM</name>
<dbReference type="EMBL" id="JAVFWL010000006">
    <property type="protein sequence ID" value="KAK6763255.1"/>
    <property type="molecule type" value="Genomic_DNA"/>
</dbReference>
<organism evidence="2 3">
    <name type="scientific">Necator americanus</name>
    <name type="common">Human hookworm</name>
    <dbReference type="NCBI Taxonomy" id="51031"/>
    <lineage>
        <taxon>Eukaryota</taxon>
        <taxon>Metazoa</taxon>
        <taxon>Ecdysozoa</taxon>
        <taxon>Nematoda</taxon>
        <taxon>Chromadorea</taxon>
        <taxon>Rhabditida</taxon>
        <taxon>Rhabditina</taxon>
        <taxon>Rhabditomorpha</taxon>
        <taxon>Strongyloidea</taxon>
        <taxon>Ancylostomatidae</taxon>
        <taxon>Bunostominae</taxon>
        <taxon>Necator</taxon>
    </lineage>
</organism>
<dbReference type="Proteomes" id="UP001303046">
    <property type="component" value="Unassembled WGS sequence"/>
</dbReference>
<feature type="compositionally biased region" description="Basic and acidic residues" evidence="1">
    <location>
        <begin position="200"/>
        <end position="209"/>
    </location>
</feature>
<proteinExistence type="predicted"/>
<comment type="caution">
    <text evidence="2">The sequence shown here is derived from an EMBL/GenBank/DDBJ whole genome shotgun (WGS) entry which is preliminary data.</text>
</comment>
<feature type="compositionally biased region" description="Basic and acidic residues" evidence="1">
    <location>
        <begin position="230"/>
        <end position="261"/>
    </location>
</feature>
<evidence type="ECO:0000313" key="3">
    <source>
        <dbReference type="Proteomes" id="UP001303046"/>
    </source>
</evidence>